<dbReference type="Pfam" id="PF10604">
    <property type="entry name" value="Polyketide_cyc2"/>
    <property type="match status" value="1"/>
</dbReference>
<protein>
    <submittedName>
        <fullName evidence="1">SRPBCC family protein</fullName>
    </submittedName>
</protein>
<evidence type="ECO:0000313" key="2">
    <source>
        <dbReference type="Proteomes" id="UP001501598"/>
    </source>
</evidence>
<dbReference type="CDD" id="cd07821">
    <property type="entry name" value="PYR_PYL_RCAR_like"/>
    <property type="match status" value="1"/>
</dbReference>
<dbReference type="Gene3D" id="3.30.530.20">
    <property type="match status" value="1"/>
</dbReference>
<evidence type="ECO:0000313" key="1">
    <source>
        <dbReference type="EMBL" id="GAA4557604.1"/>
    </source>
</evidence>
<dbReference type="RefSeq" id="WP_345426414.1">
    <property type="nucleotide sequence ID" value="NZ_BAABGT010000102.1"/>
</dbReference>
<comment type="caution">
    <text evidence="1">The sequence shown here is derived from an EMBL/GenBank/DDBJ whole genome shotgun (WGS) entry which is preliminary data.</text>
</comment>
<gene>
    <name evidence="1" type="ORF">GCM10023175_62260</name>
</gene>
<dbReference type="PANTHER" id="PTHR39332:SF7">
    <property type="entry name" value="SRPBCC FAMILY PROTEIN"/>
    <property type="match status" value="1"/>
</dbReference>
<dbReference type="EMBL" id="BAABGT010000102">
    <property type="protein sequence ID" value="GAA4557604.1"/>
    <property type="molecule type" value="Genomic_DNA"/>
</dbReference>
<dbReference type="SUPFAM" id="SSF55961">
    <property type="entry name" value="Bet v1-like"/>
    <property type="match status" value="1"/>
</dbReference>
<dbReference type="PANTHER" id="PTHR39332">
    <property type="entry name" value="BLL4707 PROTEIN"/>
    <property type="match status" value="1"/>
</dbReference>
<organism evidence="1 2">
    <name type="scientific">Pseudonocardia xishanensis</name>
    <dbReference type="NCBI Taxonomy" id="630995"/>
    <lineage>
        <taxon>Bacteria</taxon>
        <taxon>Bacillati</taxon>
        <taxon>Actinomycetota</taxon>
        <taxon>Actinomycetes</taxon>
        <taxon>Pseudonocardiales</taxon>
        <taxon>Pseudonocardiaceae</taxon>
        <taxon>Pseudonocardia</taxon>
    </lineage>
</organism>
<dbReference type="Proteomes" id="UP001501598">
    <property type="component" value="Unassembled WGS sequence"/>
</dbReference>
<dbReference type="InterPro" id="IPR019587">
    <property type="entry name" value="Polyketide_cyclase/dehydratase"/>
</dbReference>
<name>A0ABP8S165_9PSEU</name>
<keyword evidence="2" id="KW-1185">Reference proteome</keyword>
<dbReference type="InterPro" id="IPR023393">
    <property type="entry name" value="START-like_dom_sf"/>
</dbReference>
<accession>A0ABP8S165</accession>
<sequence length="148" mass="16077">MPRPYASGVVNAPVEKVWALVRAWNGLPTFLPAIGHSEITEGVDGQVGAVRRLTLADGGDPFDEKLIHLDDADHTLTYTFTGANPFDVRRYVSTVRVAPVTDTDESFVEWWCDYDTDGDREEELNATFADGVYAGGIAGLRKAVSSTG</sequence>
<proteinExistence type="predicted"/>
<reference evidence="2" key="1">
    <citation type="journal article" date="2019" name="Int. J. Syst. Evol. Microbiol.">
        <title>The Global Catalogue of Microorganisms (GCM) 10K type strain sequencing project: providing services to taxonomists for standard genome sequencing and annotation.</title>
        <authorList>
            <consortium name="The Broad Institute Genomics Platform"/>
            <consortium name="The Broad Institute Genome Sequencing Center for Infectious Disease"/>
            <person name="Wu L."/>
            <person name="Ma J."/>
        </authorList>
    </citation>
    <scope>NUCLEOTIDE SEQUENCE [LARGE SCALE GENOMIC DNA]</scope>
    <source>
        <strain evidence="2">JCM 17906</strain>
    </source>
</reference>